<organism evidence="1 2">
    <name type="scientific">Vararia minispora EC-137</name>
    <dbReference type="NCBI Taxonomy" id="1314806"/>
    <lineage>
        <taxon>Eukaryota</taxon>
        <taxon>Fungi</taxon>
        <taxon>Dikarya</taxon>
        <taxon>Basidiomycota</taxon>
        <taxon>Agaricomycotina</taxon>
        <taxon>Agaricomycetes</taxon>
        <taxon>Russulales</taxon>
        <taxon>Lachnocladiaceae</taxon>
        <taxon>Vararia</taxon>
    </lineage>
</organism>
<accession>A0ACB8QAT3</accession>
<reference evidence="1" key="2">
    <citation type="journal article" date="2022" name="New Phytol.">
        <title>Evolutionary transition to the ectomycorrhizal habit in the genomes of a hyperdiverse lineage of mushroom-forming fungi.</title>
        <authorList>
            <person name="Looney B."/>
            <person name="Miyauchi S."/>
            <person name="Morin E."/>
            <person name="Drula E."/>
            <person name="Courty P.E."/>
            <person name="Kohler A."/>
            <person name="Kuo A."/>
            <person name="LaButti K."/>
            <person name="Pangilinan J."/>
            <person name="Lipzen A."/>
            <person name="Riley R."/>
            <person name="Andreopoulos W."/>
            <person name="He G."/>
            <person name="Johnson J."/>
            <person name="Nolan M."/>
            <person name="Tritt A."/>
            <person name="Barry K.W."/>
            <person name="Grigoriev I.V."/>
            <person name="Nagy L.G."/>
            <person name="Hibbett D."/>
            <person name="Henrissat B."/>
            <person name="Matheny P.B."/>
            <person name="Labbe J."/>
            <person name="Martin F.M."/>
        </authorList>
    </citation>
    <scope>NUCLEOTIDE SEQUENCE</scope>
    <source>
        <strain evidence="1">EC-137</strain>
    </source>
</reference>
<protein>
    <submittedName>
        <fullName evidence="1">Uncharacterized protein</fullName>
    </submittedName>
</protein>
<proteinExistence type="predicted"/>
<evidence type="ECO:0000313" key="1">
    <source>
        <dbReference type="EMBL" id="KAI0028916.1"/>
    </source>
</evidence>
<reference evidence="1" key="1">
    <citation type="submission" date="2021-02" db="EMBL/GenBank/DDBJ databases">
        <authorList>
            <consortium name="DOE Joint Genome Institute"/>
            <person name="Ahrendt S."/>
            <person name="Looney B.P."/>
            <person name="Miyauchi S."/>
            <person name="Morin E."/>
            <person name="Drula E."/>
            <person name="Courty P.E."/>
            <person name="Chicoki N."/>
            <person name="Fauchery L."/>
            <person name="Kohler A."/>
            <person name="Kuo A."/>
            <person name="Labutti K."/>
            <person name="Pangilinan J."/>
            <person name="Lipzen A."/>
            <person name="Riley R."/>
            <person name="Andreopoulos W."/>
            <person name="He G."/>
            <person name="Johnson J."/>
            <person name="Barry K.W."/>
            <person name="Grigoriev I.V."/>
            <person name="Nagy L."/>
            <person name="Hibbett D."/>
            <person name="Henrissat B."/>
            <person name="Matheny P.B."/>
            <person name="Labbe J."/>
            <person name="Martin F."/>
        </authorList>
    </citation>
    <scope>NUCLEOTIDE SEQUENCE</scope>
    <source>
        <strain evidence="1">EC-137</strain>
    </source>
</reference>
<name>A0ACB8QAT3_9AGAM</name>
<dbReference type="EMBL" id="MU273713">
    <property type="protein sequence ID" value="KAI0028916.1"/>
    <property type="molecule type" value="Genomic_DNA"/>
</dbReference>
<sequence>MPAEHLPGLAGAVSFEQSPTDRVSSPLDTPTSSVAVLSERGAADIADRLPGGFFENSLDAPPGAQSGSSVPAVQSIAFAHSFKIEPVAGFRLALSSVCAHTNVMLIAVGLVFFWSNAGTSV</sequence>
<evidence type="ECO:0000313" key="2">
    <source>
        <dbReference type="Proteomes" id="UP000814128"/>
    </source>
</evidence>
<dbReference type="Proteomes" id="UP000814128">
    <property type="component" value="Unassembled WGS sequence"/>
</dbReference>
<keyword evidence="2" id="KW-1185">Reference proteome</keyword>
<gene>
    <name evidence="1" type="ORF">K488DRAFT_73393</name>
</gene>
<comment type="caution">
    <text evidence="1">The sequence shown here is derived from an EMBL/GenBank/DDBJ whole genome shotgun (WGS) entry which is preliminary data.</text>
</comment>